<dbReference type="NCBIfam" id="TIGR02227">
    <property type="entry name" value="sigpep_I_bact"/>
    <property type="match status" value="1"/>
</dbReference>
<accession>A0A9D2J2A6</accession>
<evidence type="ECO:0000256" key="6">
    <source>
        <dbReference type="ARBA" id="ARBA00022801"/>
    </source>
</evidence>
<dbReference type="Pfam" id="PF10502">
    <property type="entry name" value="Peptidase_S26"/>
    <property type="match status" value="1"/>
</dbReference>
<dbReference type="AlphaFoldDB" id="A0A9D2J2A6"/>
<dbReference type="InterPro" id="IPR019756">
    <property type="entry name" value="Pept_S26A_signal_pept_1_Ser-AS"/>
</dbReference>
<keyword evidence="8" id="KW-1133">Transmembrane helix</keyword>
<dbReference type="SUPFAM" id="SSF51306">
    <property type="entry name" value="LexA/Signal peptidase"/>
    <property type="match status" value="1"/>
</dbReference>
<keyword evidence="6 8" id="KW-0378">Hydrolase</keyword>
<keyword evidence="8" id="KW-0472">Membrane</keyword>
<dbReference type="GO" id="GO:0004252">
    <property type="term" value="F:serine-type endopeptidase activity"/>
    <property type="evidence" value="ECO:0007669"/>
    <property type="project" value="InterPro"/>
</dbReference>
<evidence type="ECO:0000256" key="1">
    <source>
        <dbReference type="ARBA" id="ARBA00000677"/>
    </source>
</evidence>
<dbReference type="InterPro" id="IPR036286">
    <property type="entry name" value="LexA/Signal_pep-like_sf"/>
</dbReference>
<sequence>MTSAAEDRAAEDPSTERDETGDAATGAGEGKGGKRRHPVRAFLRESAIVVVSALVLSLIIKTFLAQAFFIPSVSMEPTLMVGDRLVVNKLAPQVMDLERGDVVVFLDPGGWLDTEPHELNAAEQVLTWIGLLPEHADEHVIKRVIGTGGDHVTCCTDEGLIAVNGEPITEPYVVPGAEPSERTFDVVVPENHLFVLGDNRPRSADSRFHAGSVGGGFVPVRNVVGRAFVITWPLDRIEWLSNPSDTFADVPDP</sequence>
<name>A0A9D2J2A6_9MICO</name>
<comment type="similarity">
    <text evidence="3 8">Belongs to the peptidase S26 family.</text>
</comment>
<feature type="domain" description="Peptidase S26" evidence="10">
    <location>
        <begin position="44"/>
        <end position="232"/>
    </location>
</feature>
<dbReference type="CDD" id="cd06530">
    <property type="entry name" value="S26_SPase_I"/>
    <property type="match status" value="1"/>
</dbReference>
<proteinExistence type="inferred from homology"/>
<evidence type="ECO:0000313" key="12">
    <source>
        <dbReference type="Proteomes" id="UP000824037"/>
    </source>
</evidence>
<dbReference type="EC" id="3.4.21.89" evidence="4 8"/>
<feature type="active site" evidence="7">
    <location>
        <position position="74"/>
    </location>
</feature>
<evidence type="ECO:0000256" key="9">
    <source>
        <dbReference type="SAM" id="MobiDB-lite"/>
    </source>
</evidence>
<evidence type="ECO:0000256" key="7">
    <source>
        <dbReference type="PIRSR" id="PIRSR600223-1"/>
    </source>
</evidence>
<organism evidence="11 12">
    <name type="scientific">Candidatus Ruania gallistercoris</name>
    <dbReference type="NCBI Taxonomy" id="2838746"/>
    <lineage>
        <taxon>Bacteria</taxon>
        <taxon>Bacillati</taxon>
        <taxon>Actinomycetota</taxon>
        <taxon>Actinomycetes</taxon>
        <taxon>Micrococcales</taxon>
        <taxon>Ruaniaceae</taxon>
        <taxon>Ruania</taxon>
    </lineage>
</organism>
<evidence type="ECO:0000256" key="3">
    <source>
        <dbReference type="ARBA" id="ARBA00009370"/>
    </source>
</evidence>
<comment type="caution">
    <text evidence="11">The sequence shown here is derived from an EMBL/GenBank/DDBJ whole genome shotgun (WGS) entry which is preliminary data.</text>
</comment>
<evidence type="ECO:0000256" key="2">
    <source>
        <dbReference type="ARBA" id="ARBA00004401"/>
    </source>
</evidence>
<gene>
    <name evidence="11" type="primary">lepB</name>
    <name evidence="11" type="ORF">H9815_01075</name>
</gene>
<protein>
    <recommendedName>
        <fullName evidence="4 8">Signal peptidase I</fullName>
        <ecNumber evidence="4 8">3.4.21.89</ecNumber>
    </recommendedName>
</protein>
<dbReference type="GO" id="GO:0005886">
    <property type="term" value="C:plasma membrane"/>
    <property type="evidence" value="ECO:0007669"/>
    <property type="project" value="UniProtKB-SubCell"/>
</dbReference>
<dbReference type="GO" id="GO:0009003">
    <property type="term" value="F:signal peptidase activity"/>
    <property type="evidence" value="ECO:0007669"/>
    <property type="project" value="UniProtKB-EC"/>
</dbReference>
<feature type="compositionally biased region" description="Basic and acidic residues" evidence="9">
    <location>
        <begin position="1"/>
        <end position="20"/>
    </location>
</feature>
<evidence type="ECO:0000256" key="8">
    <source>
        <dbReference type="RuleBase" id="RU362042"/>
    </source>
</evidence>
<dbReference type="InterPro" id="IPR019758">
    <property type="entry name" value="Pept_S26A_signal_pept_1_CS"/>
</dbReference>
<dbReference type="PROSITE" id="PS00761">
    <property type="entry name" value="SPASE_I_3"/>
    <property type="match status" value="1"/>
</dbReference>
<evidence type="ECO:0000259" key="10">
    <source>
        <dbReference type="Pfam" id="PF10502"/>
    </source>
</evidence>
<evidence type="ECO:0000256" key="5">
    <source>
        <dbReference type="ARBA" id="ARBA00022670"/>
    </source>
</evidence>
<feature type="active site" evidence="7">
    <location>
        <position position="142"/>
    </location>
</feature>
<dbReference type="InterPro" id="IPR019533">
    <property type="entry name" value="Peptidase_S26"/>
</dbReference>
<comment type="catalytic activity">
    <reaction evidence="1 8">
        <text>Cleavage of hydrophobic, N-terminal signal or leader sequences from secreted and periplasmic proteins.</text>
        <dbReference type="EC" id="3.4.21.89"/>
    </reaction>
</comment>
<evidence type="ECO:0000313" key="11">
    <source>
        <dbReference type="EMBL" id="HIZ34340.1"/>
    </source>
</evidence>
<dbReference type="Proteomes" id="UP000824037">
    <property type="component" value="Unassembled WGS sequence"/>
</dbReference>
<dbReference type="PROSITE" id="PS00501">
    <property type="entry name" value="SPASE_I_1"/>
    <property type="match status" value="1"/>
</dbReference>
<dbReference type="GO" id="GO:0006465">
    <property type="term" value="P:signal peptide processing"/>
    <property type="evidence" value="ECO:0007669"/>
    <property type="project" value="InterPro"/>
</dbReference>
<dbReference type="InterPro" id="IPR000223">
    <property type="entry name" value="Pept_S26A_signal_pept_1"/>
</dbReference>
<dbReference type="EMBL" id="DXBY01000022">
    <property type="protein sequence ID" value="HIZ34340.1"/>
    <property type="molecule type" value="Genomic_DNA"/>
</dbReference>
<comment type="subcellular location">
    <subcellularLocation>
        <location evidence="2">Cell membrane</location>
        <topology evidence="2">Single-pass type II membrane protein</topology>
    </subcellularLocation>
    <subcellularLocation>
        <location evidence="8">Membrane</location>
        <topology evidence="8">Single-pass type II membrane protein</topology>
    </subcellularLocation>
</comment>
<feature type="transmembrane region" description="Helical" evidence="8">
    <location>
        <begin position="47"/>
        <end position="70"/>
    </location>
</feature>
<dbReference type="Gene3D" id="2.10.109.10">
    <property type="entry name" value="Umud Fragment, subunit A"/>
    <property type="match status" value="1"/>
</dbReference>
<feature type="region of interest" description="Disordered" evidence="9">
    <location>
        <begin position="1"/>
        <end position="36"/>
    </location>
</feature>
<evidence type="ECO:0000256" key="4">
    <source>
        <dbReference type="ARBA" id="ARBA00013208"/>
    </source>
</evidence>
<dbReference type="PRINTS" id="PR00727">
    <property type="entry name" value="LEADERPTASE"/>
</dbReference>
<keyword evidence="8" id="KW-0812">Transmembrane</keyword>
<reference evidence="11" key="1">
    <citation type="journal article" date="2021" name="PeerJ">
        <title>Extensive microbial diversity within the chicken gut microbiome revealed by metagenomics and culture.</title>
        <authorList>
            <person name="Gilroy R."/>
            <person name="Ravi A."/>
            <person name="Getino M."/>
            <person name="Pursley I."/>
            <person name="Horton D.L."/>
            <person name="Alikhan N.F."/>
            <person name="Baker D."/>
            <person name="Gharbi K."/>
            <person name="Hall N."/>
            <person name="Watson M."/>
            <person name="Adriaenssens E.M."/>
            <person name="Foster-Nyarko E."/>
            <person name="Jarju S."/>
            <person name="Secka A."/>
            <person name="Antonio M."/>
            <person name="Oren A."/>
            <person name="Chaudhuri R.R."/>
            <person name="La Ragione R."/>
            <person name="Hildebrand F."/>
            <person name="Pallen M.J."/>
        </authorList>
    </citation>
    <scope>NUCLEOTIDE SEQUENCE</scope>
    <source>
        <strain evidence="11">ChiGjej4B4-7305</strain>
    </source>
</reference>
<reference evidence="11" key="2">
    <citation type="submission" date="2021-04" db="EMBL/GenBank/DDBJ databases">
        <authorList>
            <person name="Gilroy R."/>
        </authorList>
    </citation>
    <scope>NUCLEOTIDE SEQUENCE</scope>
    <source>
        <strain evidence="11">ChiGjej4B4-7305</strain>
    </source>
</reference>
<dbReference type="PANTHER" id="PTHR43390">
    <property type="entry name" value="SIGNAL PEPTIDASE I"/>
    <property type="match status" value="1"/>
</dbReference>
<dbReference type="PANTHER" id="PTHR43390:SF1">
    <property type="entry name" value="CHLOROPLAST PROCESSING PEPTIDASE"/>
    <property type="match status" value="1"/>
</dbReference>
<keyword evidence="5 8" id="KW-0645">Protease</keyword>